<evidence type="ECO:0000313" key="8">
    <source>
        <dbReference type="EMBL" id="WTW59888.1"/>
    </source>
</evidence>
<gene>
    <name evidence="8" type="ORF">OG549_04130</name>
</gene>
<dbReference type="GO" id="GO:0000160">
    <property type="term" value="P:phosphorelay signal transduction system"/>
    <property type="evidence" value="ECO:0007669"/>
    <property type="project" value="InterPro"/>
</dbReference>
<dbReference type="PANTHER" id="PTHR43214:SF24">
    <property type="entry name" value="TRANSCRIPTIONAL REGULATORY PROTEIN NARL-RELATED"/>
    <property type="match status" value="1"/>
</dbReference>
<evidence type="ECO:0000256" key="4">
    <source>
        <dbReference type="ARBA" id="ARBA00023163"/>
    </source>
</evidence>
<dbReference type="InterPro" id="IPR001789">
    <property type="entry name" value="Sig_transdc_resp-reg_receiver"/>
</dbReference>
<evidence type="ECO:0000256" key="3">
    <source>
        <dbReference type="ARBA" id="ARBA00023125"/>
    </source>
</evidence>
<dbReference type="InterPro" id="IPR000792">
    <property type="entry name" value="Tscrpt_reg_LuxR_C"/>
</dbReference>
<dbReference type="InterPro" id="IPR058245">
    <property type="entry name" value="NreC/VraR/RcsB-like_REC"/>
</dbReference>
<dbReference type="GO" id="GO:0003677">
    <property type="term" value="F:DNA binding"/>
    <property type="evidence" value="ECO:0007669"/>
    <property type="project" value="UniProtKB-KW"/>
</dbReference>
<evidence type="ECO:0000256" key="2">
    <source>
        <dbReference type="ARBA" id="ARBA00023015"/>
    </source>
</evidence>
<keyword evidence="4" id="KW-0804">Transcription</keyword>
<proteinExistence type="predicted"/>
<dbReference type="SMART" id="SM00448">
    <property type="entry name" value="REC"/>
    <property type="match status" value="1"/>
</dbReference>
<reference evidence="8" key="1">
    <citation type="submission" date="2022-10" db="EMBL/GenBank/DDBJ databases">
        <title>The complete genomes of actinobacterial strains from the NBC collection.</title>
        <authorList>
            <person name="Joergensen T.S."/>
            <person name="Alvarez Arevalo M."/>
            <person name="Sterndorff E.B."/>
            <person name="Faurdal D."/>
            <person name="Vuksanovic O."/>
            <person name="Mourched A.-S."/>
            <person name="Charusanti P."/>
            <person name="Shaw S."/>
            <person name="Blin K."/>
            <person name="Weber T."/>
        </authorList>
    </citation>
    <scope>NUCLEOTIDE SEQUENCE</scope>
    <source>
        <strain evidence="8">NBC_00003</strain>
    </source>
</reference>
<organism evidence="8">
    <name type="scientific">Streptomyces sp. NBC_00003</name>
    <dbReference type="NCBI Taxonomy" id="2903608"/>
    <lineage>
        <taxon>Bacteria</taxon>
        <taxon>Bacillati</taxon>
        <taxon>Actinomycetota</taxon>
        <taxon>Actinomycetes</taxon>
        <taxon>Kitasatosporales</taxon>
        <taxon>Streptomycetaceae</taxon>
        <taxon>Streptomyces</taxon>
    </lineage>
</organism>
<dbReference type="InterPro" id="IPR039420">
    <property type="entry name" value="WalR-like"/>
</dbReference>
<dbReference type="SUPFAM" id="SSF46894">
    <property type="entry name" value="C-terminal effector domain of the bipartite response regulators"/>
    <property type="match status" value="1"/>
</dbReference>
<dbReference type="Pfam" id="PF00072">
    <property type="entry name" value="Response_reg"/>
    <property type="match status" value="1"/>
</dbReference>
<dbReference type="PROSITE" id="PS50110">
    <property type="entry name" value="RESPONSE_REGULATORY"/>
    <property type="match status" value="1"/>
</dbReference>
<sequence>MPSDDGRTTIRVLIVDDQEMVRTGLRLVVDRREDLSVVGEAADGEQAVARAVELRPDVVLMDVRMPGTTGVEATRRITTCWPGPGPAPRVLVLTTFDLDEYVHAALRAGAVGFLLKNSPPELLAQAIRSTANGEAVLAPSVTRRLIDTVTALPAALMPNAPAPAPREGELADLLTERELQVLVLVARGLSNAQIASALDLSEGNVKSRVNRILTRLGLENRVQAAVLAHQEGLAGIVRMPPGAPTAL</sequence>
<keyword evidence="3" id="KW-0238">DNA-binding</keyword>
<feature type="domain" description="Response regulatory" evidence="7">
    <location>
        <begin position="11"/>
        <end position="131"/>
    </location>
</feature>
<dbReference type="CDD" id="cd06170">
    <property type="entry name" value="LuxR_C_like"/>
    <property type="match status" value="1"/>
</dbReference>
<evidence type="ECO:0000256" key="1">
    <source>
        <dbReference type="ARBA" id="ARBA00022553"/>
    </source>
</evidence>
<evidence type="ECO:0000259" key="6">
    <source>
        <dbReference type="PROSITE" id="PS50043"/>
    </source>
</evidence>
<evidence type="ECO:0000259" key="7">
    <source>
        <dbReference type="PROSITE" id="PS50110"/>
    </source>
</evidence>
<keyword evidence="2" id="KW-0805">Transcription regulation</keyword>
<dbReference type="SUPFAM" id="SSF52172">
    <property type="entry name" value="CheY-like"/>
    <property type="match status" value="1"/>
</dbReference>
<dbReference type="PROSITE" id="PS00622">
    <property type="entry name" value="HTH_LUXR_1"/>
    <property type="match status" value="1"/>
</dbReference>
<dbReference type="EMBL" id="CP108318">
    <property type="protein sequence ID" value="WTW59888.1"/>
    <property type="molecule type" value="Genomic_DNA"/>
</dbReference>
<dbReference type="Pfam" id="PF00196">
    <property type="entry name" value="GerE"/>
    <property type="match status" value="1"/>
</dbReference>
<dbReference type="PANTHER" id="PTHR43214">
    <property type="entry name" value="TWO-COMPONENT RESPONSE REGULATOR"/>
    <property type="match status" value="1"/>
</dbReference>
<feature type="modified residue" description="4-aspartylphosphate" evidence="5">
    <location>
        <position position="62"/>
    </location>
</feature>
<name>A0AAU2UY56_9ACTN</name>
<dbReference type="InterPro" id="IPR011006">
    <property type="entry name" value="CheY-like_superfamily"/>
</dbReference>
<dbReference type="GO" id="GO:0006355">
    <property type="term" value="P:regulation of DNA-templated transcription"/>
    <property type="evidence" value="ECO:0007669"/>
    <property type="project" value="InterPro"/>
</dbReference>
<dbReference type="PRINTS" id="PR00038">
    <property type="entry name" value="HTHLUXR"/>
</dbReference>
<dbReference type="InterPro" id="IPR016032">
    <property type="entry name" value="Sig_transdc_resp-reg_C-effctor"/>
</dbReference>
<keyword evidence="1 5" id="KW-0597">Phosphoprotein</keyword>
<dbReference type="CDD" id="cd17535">
    <property type="entry name" value="REC_NarL-like"/>
    <property type="match status" value="1"/>
</dbReference>
<dbReference type="SMART" id="SM00421">
    <property type="entry name" value="HTH_LUXR"/>
    <property type="match status" value="1"/>
</dbReference>
<dbReference type="AlphaFoldDB" id="A0AAU2UY56"/>
<evidence type="ECO:0000256" key="5">
    <source>
        <dbReference type="PROSITE-ProRule" id="PRU00169"/>
    </source>
</evidence>
<protein>
    <submittedName>
        <fullName evidence="8">Response regulator transcription factor</fullName>
    </submittedName>
</protein>
<dbReference type="Gene3D" id="3.40.50.2300">
    <property type="match status" value="1"/>
</dbReference>
<accession>A0AAU2UY56</accession>
<feature type="domain" description="HTH luxR-type" evidence="6">
    <location>
        <begin position="167"/>
        <end position="232"/>
    </location>
</feature>
<dbReference type="PROSITE" id="PS50043">
    <property type="entry name" value="HTH_LUXR_2"/>
    <property type="match status" value="1"/>
</dbReference>